<name>A0A0D2P331_HYPSF</name>
<feature type="compositionally biased region" description="Low complexity" evidence="1">
    <location>
        <begin position="299"/>
        <end position="322"/>
    </location>
</feature>
<evidence type="ECO:0000256" key="1">
    <source>
        <dbReference type="SAM" id="MobiDB-lite"/>
    </source>
</evidence>
<feature type="compositionally biased region" description="Basic and acidic residues" evidence="1">
    <location>
        <begin position="214"/>
        <end position="228"/>
    </location>
</feature>
<feature type="compositionally biased region" description="Pro residues" evidence="1">
    <location>
        <begin position="369"/>
        <end position="379"/>
    </location>
</feature>
<feature type="region of interest" description="Disordered" evidence="1">
    <location>
        <begin position="547"/>
        <end position="607"/>
    </location>
</feature>
<feature type="compositionally biased region" description="Low complexity" evidence="1">
    <location>
        <begin position="175"/>
        <end position="188"/>
    </location>
</feature>
<feature type="compositionally biased region" description="Polar residues" evidence="1">
    <location>
        <begin position="29"/>
        <end position="54"/>
    </location>
</feature>
<feature type="compositionally biased region" description="Low complexity" evidence="1">
    <location>
        <begin position="547"/>
        <end position="556"/>
    </location>
</feature>
<keyword evidence="3" id="KW-1185">Reference proteome</keyword>
<proteinExistence type="predicted"/>
<accession>A0A0D2P331</accession>
<feature type="compositionally biased region" description="Polar residues" evidence="1">
    <location>
        <begin position="247"/>
        <end position="257"/>
    </location>
</feature>
<dbReference type="OMA" id="HINSDYD"/>
<gene>
    <name evidence="2" type="ORF">HYPSUDRAFT_199855</name>
</gene>
<feature type="compositionally biased region" description="Low complexity" evidence="1">
    <location>
        <begin position="660"/>
        <end position="688"/>
    </location>
</feature>
<feature type="region of interest" description="Disordered" evidence="1">
    <location>
        <begin position="1"/>
        <end position="455"/>
    </location>
</feature>
<evidence type="ECO:0000313" key="2">
    <source>
        <dbReference type="EMBL" id="KJA25329.1"/>
    </source>
</evidence>
<evidence type="ECO:0000313" key="3">
    <source>
        <dbReference type="Proteomes" id="UP000054270"/>
    </source>
</evidence>
<dbReference type="Proteomes" id="UP000054270">
    <property type="component" value="Unassembled WGS sequence"/>
</dbReference>
<feature type="compositionally biased region" description="Polar residues" evidence="1">
    <location>
        <begin position="145"/>
        <end position="167"/>
    </location>
</feature>
<feature type="compositionally biased region" description="Low complexity" evidence="1">
    <location>
        <begin position="719"/>
        <end position="751"/>
    </location>
</feature>
<feature type="compositionally biased region" description="Polar residues" evidence="1">
    <location>
        <begin position="384"/>
        <end position="396"/>
    </location>
</feature>
<dbReference type="EMBL" id="KN817532">
    <property type="protein sequence ID" value="KJA25329.1"/>
    <property type="molecule type" value="Genomic_DNA"/>
</dbReference>
<feature type="region of interest" description="Disordered" evidence="1">
    <location>
        <begin position="636"/>
        <end position="761"/>
    </location>
</feature>
<feature type="compositionally biased region" description="Polar residues" evidence="1">
    <location>
        <begin position="343"/>
        <end position="354"/>
    </location>
</feature>
<dbReference type="OrthoDB" id="2804750at2759"/>
<feature type="compositionally biased region" description="Polar residues" evidence="1">
    <location>
        <begin position="82"/>
        <end position="91"/>
    </location>
</feature>
<dbReference type="STRING" id="945553.A0A0D2P331"/>
<feature type="compositionally biased region" description="Polar residues" evidence="1">
    <location>
        <begin position="584"/>
        <end position="607"/>
    </location>
</feature>
<organism evidence="2 3">
    <name type="scientific">Hypholoma sublateritium (strain FD-334 SS-4)</name>
    <dbReference type="NCBI Taxonomy" id="945553"/>
    <lineage>
        <taxon>Eukaryota</taxon>
        <taxon>Fungi</taxon>
        <taxon>Dikarya</taxon>
        <taxon>Basidiomycota</taxon>
        <taxon>Agaricomycotina</taxon>
        <taxon>Agaricomycetes</taxon>
        <taxon>Agaricomycetidae</taxon>
        <taxon>Agaricales</taxon>
        <taxon>Agaricineae</taxon>
        <taxon>Strophariaceae</taxon>
        <taxon>Hypholoma</taxon>
    </lineage>
</organism>
<sequence>MSSSTTSPSRGLRAKTSDFIRGVGYSVHGRQSQTDLSTLSATSMTLGVPSTSGDEGTKKKITRIPLFGRSRKKSNQSSSSSPYASTGTVRYSTEAGESSSTSRDPSTDRRPSEPVISVQPPPLPTPANRAHNSSLTSKFAAHFSQPRSSKPAVTQTESAKPAAQTSGLYPKATRSSSFESGSSVGTKSRSTTPRPAAERPTITVSFSPDDLDEYHDLFVRPQDLEPRSEPSVGIRRSKTIAGANSDAVVSSPSTSGKRSPEPIVYRRGQTPASAMAAALRHRQTPSNSSDRPPTPPQKTPKSPSEGSIPRASAARESPRPSANEMEKGIPPSLQRRTSVAVASITSEEGTPSTRSRMKAPSSPSRSRPPSIPLPLPPTPTLSSFSANAQIPSPTSSRHPRGDSISSFSSREGSVRPRAHTISSGFNSAASASRSRATTAKPTAVPPIVPASTEKNGFDIETASAEELRSALKERNLQYDELASFVLKMTEGHVSTVAQLEKKLSLLEAENAKQDKTIQGLIHIINEHSAQHQQPKQLPPSILGRARFASSAGSGAESDYDPPRGSRSAVPSRLNYHSDSGGESHATSGHESVRASSGTESLTSSIFNRNKKARRTYVPGESPYLAARSSTLLRASKLPPAVGPPETGLPDVPVANTKRASMGSGSVSPSSSTSSLLPPSPSITMSSLSAIPESPGLTPSLRPPRQGGTDSPEERRMAQAANRISMSSMASSSTAASSSYSSIKRSRPPSIAQVLEKSPNVGDVLDKLRHFS</sequence>
<dbReference type="AlphaFoldDB" id="A0A0D2P331"/>
<feature type="compositionally biased region" description="Low complexity" evidence="1">
    <location>
        <begin position="427"/>
        <end position="439"/>
    </location>
</feature>
<protein>
    <submittedName>
        <fullName evidence="2">Uncharacterized protein</fullName>
    </submittedName>
</protein>
<reference evidence="3" key="1">
    <citation type="submission" date="2014-04" db="EMBL/GenBank/DDBJ databases">
        <title>Evolutionary Origins and Diversification of the Mycorrhizal Mutualists.</title>
        <authorList>
            <consortium name="DOE Joint Genome Institute"/>
            <consortium name="Mycorrhizal Genomics Consortium"/>
            <person name="Kohler A."/>
            <person name="Kuo A."/>
            <person name="Nagy L.G."/>
            <person name="Floudas D."/>
            <person name="Copeland A."/>
            <person name="Barry K.W."/>
            <person name="Cichocki N."/>
            <person name="Veneault-Fourrey C."/>
            <person name="LaButti K."/>
            <person name="Lindquist E.A."/>
            <person name="Lipzen A."/>
            <person name="Lundell T."/>
            <person name="Morin E."/>
            <person name="Murat C."/>
            <person name="Riley R."/>
            <person name="Ohm R."/>
            <person name="Sun H."/>
            <person name="Tunlid A."/>
            <person name="Henrissat B."/>
            <person name="Grigoriev I.V."/>
            <person name="Hibbett D.S."/>
            <person name="Martin F."/>
        </authorList>
    </citation>
    <scope>NUCLEOTIDE SEQUENCE [LARGE SCALE GENOMIC DNA]</scope>
    <source>
        <strain evidence="3">FD-334 SS-4</strain>
    </source>
</reference>